<organism evidence="3 4">
    <name type="scientific">Bordetella flabilis</name>
    <dbReference type="NCBI Taxonomy" id="463014"/>
    <lineage>
        <taxon>Bacteria</taxon>
        <taxon>Pseudomonadati</taxon>
        <taxon>Pseudomonadota</taxon>
        <taxon>Betaproteobacteria</taxon>
        <taxon>Burkholderiales</taxon>
        <taxon>Alcaligenaceae</taxon>
        <taxon>Bordetella</taxon>
    </lineage>
</organism>
<evidence type="ECO:0000256" key="1">
    <source>
        <dbReference type="SAM" id="Phobius"/>
    </source>
</evidence>
<accession>A0A193G9Y4</accession>
<dbReference type="OrthoDB" id="8719755at2"/>
<feature type="transmembrane region" description="Helical" evidence="1">
    <location>
        <begin position="38"/>
        <end position="59"/>
    </location>
</feature>
<dbReference type="STRING" id="463014.BAU07_03395"/>
<feature type="transmembrane region" description="Helical" evidence="1">
    <location>
        <begin position="7"/>
        <end position="26"/>
    </location>
</feature>
<sequence>MKFNDIHIGIVLGVFSVIVFAAARTFPVIPGQQFGASLFPMLIAVGLFICAVLLVAHGLRARAAGAPKAASPSWLRDPISVMRFLMVPASLVFYFQLGDWLGFVPCAFLLLIVLFRLFGVRWRTALVVALATTLIIHFMFYTVLHVPLPWGLLEPIAW</sequence>
<dbReference type="EMBL" id="CP016172">
    <property type="protein sequence ID" value="ANN76286.1"/>
    <property type="molecule type" value="Genomic_DNA"/>
</dbReference>
<protein>
    <recommendedName>
        <fullName evidence="2">DUF1468 domain-containing protein</fullName>
    </recommendedName>
</protein>
<feature type="transmembrane region" description="Helical" evidence="1">
    <location>
        <begin position="79"/>
        <end position="95"/>
    </location>
</feature>
<dbReference type="Pfam" id="PF07331">
    <property type="entry name" value="TctB"/>
    <property type="match status" value="1"/>
</dbReference>
<keyword evidence="1" id="KW-1133">Transmembrane helix</keyword>
<dbReference type="InterPro" id="IPR009936">
    <property type="entry name" value="DUF1468"/>
</dbReference>
<dbReference type="RefSeq" id="WP_066654133.1">
    <property type="nucleotide sequence ID" value="NZ_CBCSCL010000029.1"/>
</dbReference>
<feature type="transmembrane region" description="Helical" evidence="1">
    <location>
        <begin position="125"/>
        <end position="144"/>
    </location>
</feature>
<name>A0A193G9Y4_9BORD</name>
<gene>
    <name evidence="3" type="ORF">BAU07_03395</name>
</gene>
<feature type="transmembrane region" description="Helical" evidence="1">
    <location>
        <begin position="101"/>
        <end position="118"/>
    </location>
</feature>
<keyword evidence="1" id="KW-0472">Membrane</keyword>
<keyword evidence="4" id="KW-1185">Reference proteome</keyword>
<proteinExistence type="predicted"/>
<evidence type="ECO:0000259" key="2">
    <source>
        <dbReference type="Pfam" id="PF07331"/>
    </source>
</evidence>
<evidence type="ECO:0000313" key="4">
    <source>
        <dbReference type="Proteomes" id="UP000091926"/>
    </source>
</evidence>
<dbReference type="KEGG" id="bfz:BAU07_03395"/>
<reference evidence="3 4" key="1">
    <citation type="submission" date="2016-06" db="EMBL/GenBank/DDBJ databases">
        <title>Complete genome sequences of Bordetella bronchialis and Bordetella flabilis.</title>
        <authorList>
            <person name="LiPuma J.J."/>
            <person name="Spilker T."/>
        </authorList>
    </citation>
    <scope>NUCLEOTIDE SEQUENCE [LARGE SCALE GENOMIC DNA]</scope>
    <source>
        <strain evidence="3 4">AU10664</strain>
    </source>
</reference>
<evidence type="ECO:0000313" key="3">
    <source>
        <dbReference type="EMBL" id="ANN76286.1"/>
    </source>
</evidence>
<dbReference type="AlphaFoldDB" id="A0A193G9Y4"/>
<keyword evidence="1" id="KW-0812">Transmembrane</keyword>
<dbReference type="Proteomes" id="UP000091926">
    <property type="component" value="Chromosome"/>
</dbReference>
<feature type="domain" description="DUF1468" evidence="2">
    <location>
        <begin position="8"/>
        <end position="149"/>
    </location>
</feature>